<dbReference type="EMBL" id="UYJE01005750">
    <property type="protein sequence ID" value="VDI40029.1"/>
    <property type="molecule type" value="Genomic_DNA"/>
</dbReference>
<dbReference type="InterPro" id="IPR036691">
    <property type="entry name" value="Endo/exonu/phosph_ase_sf"/>
</dbReference>
<evidence type="ECO:0000313" key="3">
    <source>
        <dbReference type="Proteomes" id="UP000596742"/>
    </source>
</evidence>
<evidence type="ECO:0000259" key="1">
    <source>
        <dbReference type="Pfam" id="PF03372"/>
    </source>
</evidence>
<evidence type="ECO:0000313" key="2">
    <source>
        <dbReference type="EMBL" id="VDI40029.1"/>
    </source>
</evidence>
<dbReference type="AlphaFoldDB" id="A0A8B6EWA4"/>
<dbReference type="InterPro" id="IPR005135">
    <property type="entry name" value="Endo/exonuclease/phosphatase"/>
</dbReference>
<feature type="domain" description="Endonuclease/exonuclease/phosphatase" evidence="1">
    <location>
        <begin position="3"/>
        <end position="238"/>
    </location>
</feature>
<sequence length="539" mass="62176">MLNLDIVGVCETHLKYDDVLHVNSYNWIGQNRKHLHKKAKTGSGGVGLFVKKSYYEMFDIGVLDTSFEGILWVSFRHKNSDFRFNICVAYLPPENSTRQVDKDVFFDTLIKQVYEHQNSGPFLICGDFNSRCGDENDYIVGVDDLCPRDVVDFKCNSYSNTFIDFLISVNCCILNGRNFVNNDYTCVSTKGCSVVDYCIVPYDYLHLFSNFAVIRANDLVTLAGYDLSGVDLKLISDHSLIKWNFDLSSFISVELLKKEELELSSFNKYDCKNIPTDFMNTDYIYLEINSFIEKFDMIKQEQSCVNDIFSSFCKTVEGEMNDKLTCKTVCIGGSSLTNKKHRIKKPWWNDDLNKLWVDMCKAEKTWNKFNNSSRSSELKSVYVQKRKYFDREVQKCKRKYWFSMQQDLLLESKRNQQQFWKKIGKIGVAENRKSVIPMEVIDQDGNVNSNLTAVLDKWKSEYSNLLNQKISTKVSETQNHAYTKNTFNDFLLTEPISFAETASVIDKAKKGKSAGCAPYTSTALIQLRDSWNRGYGIRV</sequence>
<dbReference type="GO" id="GO:0003824">
    <property type="term" value="F:catalytic activity"/>
    <property type="evidence" value="ECO:0007669"/>
    <property type="project" value="InterPro"/>
</dbReference>
<reference evidence="2" key="1">
    <citation type="submission" date="2018-11" db="EMBL/GenBank/DDBJ databases">
        <authorList>
            <person name="Alioto T."/>
            <person name="Alioto T."/>
        </authorList>
    </citation>
    <scope>NUCLEOTIDE SEQUENCE</scope>
</reference>
<proteinExistence type="predicted"/>
<protein>
    <recommendedName>
        <fullName evidence="1">Endonuclease/exonuclease/phosphatase domain-containing protein</fullName>
    </recommendedName>
</protein>
<dbReference type="Pfam" id="PF03372">
    <property type="entry name" value="Exo_endo_phos"/>
    <property type="match status" value="1"/>
</dbReference>
<name>A0A8B6EWA4_MYTGA</name>
<keyword evidence="3" id="KW-1185">Reference proteome</keyword>
<dbReference type="SUPFAM" id="SSF56219">
    <property type="entry name" value="DNase I-like"/>
    <property type="match status" value="1"/>
</dbReference>
<comment type="caution">
    <text evidence="2">The sequence shown here is derived from an EMBL/GenBank/DDBJ whole genome shotgun (WGS) entry which is preliminary data.</text>
</comment>
<dbReference type="OrthoDB" id="6774396at2759"/>
<dbReference type="Gene3D" id="3.60.10.10">
    <property type="entry name" value="Endonuclease/exonuclease/phosphatase"/>
    <property type="match status" value="1"/>
</dbReference>
<dbReference type="Proteomes" id="UP000596742">
    <property type="component" value="Unassembled WGS sequence"/>
</dbReference>
<gene>
    <name evidence="2" type="ORF">MGAL_10B033512</name>
</gene>
<organism evidence="2 3">
    <name type="scientific">Mytilus galloprovincialis</name>
    <name type="common">Mediterranean mussel</name>
    <dbReference type="NCBI Taxonomy" id="29158"/>
    <lineage>
        <taxon>Eukaryota</taxon>
        <taxon>Metazoa</taxon>
        <taxon>Spiralia</taxon>
        <taxon>Lophotrochozoa</taxon>
        <taxon>Mollusca</taxon>
        <taxon>Bivalvia</taxon>
        <taxon>Autobranchia</taxon>
        <taxon>Pteriomorphia</taxon>
        <taxon>Mytilida</taxon>
        <taxon>Mytiloidea</taxon>
        <taxon>Mytilidae</taxon>
        <taxon>Mytilinae</taxon>
        <taxon>Mytilus</taxon>
    </lineage>
</organism>
<accession>A0A8B6EWA4</accession>